<dbReference type="KEGG" id="sbf:JCM31447_09650"/>
<proteinExistence type="predicted"/>
<gene>
    <name evidence="1" type="ORF">JCM31447_09650</name>
</gene>
<dbReference type="EMBL" id="AP019368">
    <property type="protein sequence ID" value="BBH52524.1"/>
    <property type="molecule type" value="Genomic_DNA"/>
</dbReference>
<dbReference type="Proteomes" id="UP000291236">
    <property type="component" value="Chromosome"/>
</dbReference>
<evidence type="ECO:0000313" key="2">
    <source>
        <dbReference type="Proteomes" id="UP000291236"/>
    </source>
</evidence>
<sequence length="66" mass="7056">MSVSKLYPAINKIYAIPEAFPPVPAINSAEIPPIKANAPDIFKPFKNAGSADGINNFFSIKVLEAP</sequence>
<protein>
    <submittedName>
        <fullName evidence="1">Uncharacterized protein</fullName>
    </submittedName>
</protein>
<accession>A0A4P2VKT8</accession>
<organism evidence="1 2">
    <name type="scientific">Fluviispira sanaruensis</name>
    <dbReference type="NCBI Taxonomy" id="2493639"/>
    <lineage>
        <taxon>Bacteria</taxon>
        <taxon>Pseudomonadati</taxon>
        <taxon>Bdellovibrionota</taxon>
        <taxon>Oligoflexia</taxon>
        <taxon>Silvanigrellales</taxon>
        <taxon>Silvanigrellaceae</taxon>
        <taxon>Fluviispira</taxon>
    </lineage>
</organism>
<reference evidence="1 2" key="1">
    <citation type="submission" date="2018-12" db="EMBL/GenBank/DDBJ databases">
        <title>Rubrispira sanarue gen. nov., sp., nov., a member of the order Silvanigrellales, isolated from a brackish lake in Hamamatsu Japan.</title>
        <authorList>
            <person name="Maejima Y."/>
            <person name="Iino T."/>
            <person name="Muraguchi Y."/>
            <person name="Fukuda K."/>
            <person name="Nojiri H."/>
            <person name="Ohkuma M."/>
            <person name="Moriuchi R."/>
            <person name="Dohra H."/>
            <person name="Kimbara K."/>
            <person name="Shintani M."/>
        </authorList>
    </citation>
    <scope>NUCLEOTIDE SEQUENCE [LARGE SCALE GENOMIC DNA]</scope>
    <source>
        <strain evidence="1 2">RF1110005</strain>
    </source>
</reference>
<dbReference type="AlphaFoldDB" id="A0A4P2VKT8"/>
<evidence type="ECO:0000313" key="1">
    <source>
        <dbReference type="EMBL" id="BBH52524.1"/>
    </source>
</evidence>
<keyword evidence="2" id="KW-1185">Reference proteome</keyword>
<name>A0A4P2VKT8_FLUSA</name>